<feature type="transmembrane region" description="Helical" evidence="7">
    <location>
        <begin position="165"/>
        <end position="184"/>
    </location>
</feature>
<dbReference type="AlphaFoldDB" id="A0A2P8EFN4"/>
<evidence type="ECO:0000256" key="3">
    <source>
        <dbReference type="ARBA" id="ARBA00022475"/>
    </source>
</evidence>
<evidence type="ECO:0000256" key="5">
    <source>
        <dbReference type="ARBA" id="ARBA00022989"/>
    </source>
</evidence>
<feature type="transmembrane region" description="Helical" evidence="7">
    <location>
        <begin position="301"/>
        <end position="323"/>
    </location>
</feature>
<dbReference type="GO" id="GO:0005886">
    <property type="term" value="C:plasma membrane"/>
    <property type="evidence" value="ECO:0007669"/>
    <property type="project" value="UniProtKB-SubCell"/>
</dbReference>
<keyword evidence="3" id="KW-1003">Cell membrane</keyword>
<evidence type="ECO:0000256" key="2">
    <source>
        <dbReference type="ARBA" id="ARBA00022448"/>
    </source>
</evidence>
<dbReference type="EMBL" id="PYGE01000001">
    <property type="protein sequence ID" value="PSL08254.1"/>
    <property type="molecule type" value="Genomic_DNA"/>
</dbReference>
<dbReference type="OrthoDB" id="7375466at2"/>
<reference evidence="9 10" key="1">
    <citation type="submission" date="2018-03" db="EMBL/GenBank/DDBJ databases">
        <title>Genomic Encyclopedia of Archaeal and Bacterial Type Strains, Phase II (KMG-II): from individual species to whole genera.</title>
        <authorList>
            <person name="Goeker M."/>
        </authorList>
    </citation>
    <scope>NUCLEOTIDE SEQUENCE [LARGE SCALE GENOMIC DNA]</scope>
    <source>
        <strain evidence="9 10">DSM 45211</strain>
    </source>
</reference>
<feature type="transmembrane region" description="Helical" evidence="7">
    <location>
        <begin position="196"/>
        <end position="216"/>
    </location>
</feature>
<evidence type="ECO:0000256" key="4">
    <source>
        <dbReference type="ARBA" id="ARBA00022692"/>
    </source>
</evidence>
<feature type="transmembrane region" description="Helical" evidence="7">
    <location>
        <begin position="47"/>
        <end position="65"/>
    </location>
</feature>
<dbReference type="RefSeq" id="WP_106535334.1">
    <property type="nucleotide sequence ID" value="NZ_ML142897.1"/>
</dbReference>
<dbReference type="CDD" id="cd17321">
    <property type="entry name" value="MFS_MMR_MDR_like"/>
    <property type="match status" value="1"/>
</dbReference>
<feature type="transmembrane region" description="Helical" evidence="7">
    <location>
        <begin position="102"/>
        <end position="124"/>
    </location>
</feature>
<evidence type="ECO:0000256" key="7">
    <source>
        <dbReference type="SAM" id="Phobius"/>
    </source>
</evidence>
<evidence type="ECO:0000259" key="8">
    <source>
        <dbReference type="PROSITE" id="PS50850"/>
    </source>
</evidence>
<feature type="transmembrane region" description="Helical" evidence="7">
    <location>
        <begin position="136"/>
        <end position="159"/>
    </location>
</feature>
<evidence type="ECO:0000313" key="9">
    <source>
        <dbReference type="EMBL" id="PSL08254.1"/>
    </source>
</evidence>
<dbReference type="PROSITE" id="PS50850">
    <property type="entry name" value="MFS"/>
    <property type="match status" value="1"/>
</dbReference>
<dbReference type="InterPro" id="IPR004638">
    <property type="entry name" value="EmrB-like"/>
</dbReference>
<dbReference type="PRINTS" id="PR01036">
    <property type="entry name" value="TCRTETB"/>
</dbReference>
<gene>
    <name evidence="9" type="ORF">CLV30_101225</name>
</gene>
<keyword evidence="4 7" id="KW-0812">Transmembrane</keyword>
<dbReference type="InterPro" id="IPR036259">
    <property type="entry name" value="MFS_trans_sf"/>
</dbReference>
<comment type="caution">
    <text evidence="9">The sequence shown here is derived from an EMBL/GenBank/DDBJ whole genome shotgun (WGS) entry which is preliminary data.</text>
</comment>
<feature type="transmembrane region" description="Helical" evidence="7">
    <location>
        <begin position="77"/>
        <end position="96"/>
    </location>
</feature>
<evidence type="ECO:0000256" key="6">
    <source>
        <dbReference type="ARBA" id="ARBA00023136"/>
    </source>
</evidence>
<dbReference type="InterPro" id="IPR020846">
    <property type="entry name" value="MFS_dom"/>
</dbReference>
<name>A0A2P8EFN4_9ACTN</name>
<dbReference type="Gene3D" id="1.20.1720.10">
    <property type="entry name" value="Multidrug resistance protein D"/>
    <property type="match status" value="1"/>
</dbReference>
<dbReference type="SUPFAM" id="SSF103473">
    <property type="entry name" value="MFS general substrate transporter"/>
    <property type="match status" value="1"/>
</dbReference>
<feature type="transmembrane region" description="Helical" evidence="7">
    <location>
        <begin position="12"/>
        <end position="35"/>
    </location>
</feature>
<dbReference type="InterPro" id="IPR011701">
    <property type="entry name" value="MFS"/>
</dbReference>
<protein>
    <submittedName>
        <fullName evidence="9">EmrB/QacA subfamily drug resistance transporter</fullName>
    </submittedName>
</protein>
<feature type="transmembrane region" description="Helical" evidence="7">
    <location>
        <begin position="270"/>
        <end position="295"/>
    </location>
</feature>
<keyword evidence="6 7" id="KW-0472">Membrane</keyword>
<dbReference type="Gene3D" id="1.20.1250.20">
    <property type="entry name" value="MFS general substrate transporter like domains"/>
    <property type="match status" value="1"/>
</dbReference>
<feature type="domain" description="Major facilitator superfamily (MFS) profile" evidence="8">
    <location>
        <begin position="11"/>
        <end position="450"/>
    </location>
</feature>
<keyword evidence="2" id="KW-0813">Transport</keyword>
<dbReference type="Proteomes" id="UP000243528">
    <property type="component" value="Unassembled WGS sequence"/>
</dbReference>
<dbReference type="PANTHER" id="PTHR42718:SF46">
    <property type="entry name" value="BLR6921 PROTEIN"/>
    <property type="match status" value="1"/>
</dbReference>
<dbReference type="NCBIfam" id="TIGR00711">
    <property type="entry name" value="efflux_EmrB"/>
    <property type="match status" value="1"/>
</dbReference>
<feature type="transmembrane region" description="Helical" evidence="7">
    <location>
        <begin position="228"/>
        <end position="249"/>
    </location>
</feature>
<proteinExistence type="predicted"/>
<dbReference type="Pfam" id="PF07690">
    <property type="entry name" value="MFS_1"/>
    <property type="match status" value="1"/>
</dbReference>
<feature type="transmembrane region" description="Helical" evidence="7">
    <location>
        <begin position="335"/>
        <end position="355"/>
    </location>
</feature>
<sequence>MRRWRGNPWAILLTLCLGFFMVLLDVTIVNIAIPSMMGGLGASLDEILWVVNSYVIMLAVLVITAGRIGDLRGQRAMFMLGVAVFTAASLACGLAQGPVMLIAARVVQGTGAAILMPQTSALLIMTFPPQKRGAAFGVWGAVGGVATVAGPTLGGLLVTAFDWRWIFFVNIPVGVLVLTMAWLIIPESSRRESRSLDVPGVLLASAALVFLTFGLVEGERFGWGRITGFVSIPLLLSVGAVMATVFIVYQARRQDREPLVPFALFRDRNYSVMNVVAALVSVAMVGTFLPVTIYLQSALGFTALHAGLTMAPMSAMSMVVAPFAGRLTDRIGGKYILMTGLSLFGAGMGTFVLIATVESQWWNFLPSLLVAGVGLGCVFAPMNTVAMRHVPDRLAGAASGVLNTDRQLGQVMGSAVVGAVLQSRLAASLHSEAVAAATELPEAARQPFIDGFEGAAEGGLQVSTGQNAVDITPPPGVPEEVVRKIGEMAHEVFVRGYVDAMKPTLIVPVASVACGAILCLAVKRGRTSRDTDGGAGTRTTSSAV</sequence>
<keyword evidence="5 7" id="KW-1133">Transmembrane helix</keyword>
<organism evidence="9 10">
    <name type="scientific">Haloactinopolyspora alba</name>
    <dbReference type="NCBI Taxonomy" id="648780"/>
    <lineage>
        <taxon>Bacteria</taxon>
        <taxon>Bacillati</taxon>
        <taxon>Actinomycetota</taxon>
        <taxon>Actinomycetes</taxon>
        <taxon>Jiangellales</taxon>
        <taxon>Jiangellaceae</taxon>
        <taxon>Haloactinopolyspora</taxon>
    </lineage>
</organism>
<evidence type="ECO:0000313" key="10">
    <source>
        <dbReference type="Proteomes" id="UP000243528"/>
    </source>
</evidence>
<comment type="subcellular location">
    <subcellularLocation>
        <location evidence="1">Cell membrane</location>
        <topology evidence="1">Multi-pass membrane protein</topology>
    </subcellularLocation>
</comment>
<accession>A0A2P8EFN4</accession>
<dbReference type="GO" id="GO:0022857">
    <property type="term" value="F:transmembrane transporter activity"/>
    <property type="evidence" value="ECO:0007669"/>
    <property type="project" value="InterPro"/>
</dbReference>
<keyword evidence="10" id="KW-1185">Reference proteome</keyword>
<feature type="transmembrane region" description="Helical" evidence="7">
    <location>
        <begin position="361"/>
        <end position="380"/>
    </location>
</feature>
<evidence type="ECO:0000256" key="1">
    <source>
        <dbReference type="ARBA" id="ARBA00004651"/>
    </source>
</evidence>
<dbReference type="PANTHER" id="PTHR42718">
    <property type="entry name" value="MAJOR FACILITATOR SUPERFAMILY MULTIDRUG TRANSPORTER MFSC"/>
    <property type="match status" value="1"/>
</dbReference>